<feature type="compositionally biased region" description="Low complexity" evidence="1">
    <location>
        <begin position="418"/>
        <end position="439"/>
    </location>
</feature>
<dbReference type="EMBL" id="CP001706">
    <property type="protein sequence ID" value="ACV09659.1"/>
    <property type="molecule type" value="Genomic_DNA"/>
</dbReference>
<dbReference type="KEGG" id="jde:Jden_2021"/>
<accession>C7R0J5</accession>
<dbReference type="CDD" id="cd17470">
    <property type="entry name" value="T3SS_Flik_C"/>
    <property type="match status" value="1"/>
</dbReference>
<name>C7R0J5_JONDD</name>
<dbReference type="HOGENOM" id="CLU_595522_0_0_11"/>
<dbReference type="InterPro" id="IPR038610">
    <property type="entry name" value="FliK-like_C_sf"/>
</dbReference>
<organism evidence="3 4">
    <name type="scientific">Jonesia denitrificans (strain ATCC 14870 / DSM 20603 / BCRC 15368 / CIP 55.134 / JCM 11481 / NBRC 15587 / NCTC 10816 / Prevot 55134)</name>
    <name type="common">Listeria denitrificans</name>
    <dbReference type="NCBI Taxonomy" id="471856"/>
    <lineage>
        <taxon>Bacteria</taxon>
        <taxon>Bacillati</taxon>
        <taxon>Actinomycetota</taxon>
        <taxon>Actinomycetes</taxon>
        <taxon>Micrococcales</taxon>
        <taxon>Jonesiaceae</taxon>
        <taxon>Jonesia</taxon>
    </lineage>
</organism>
<feature type="compositionally biased region" description="Low complexity" evidence="1">
    <location>
        <begin position="169"/>
        <end position="222"/>
    </location>
</feature>
<proteinExistence type="predicted"/>
<feature type="compositionally biased region" description="Gly residues" evidence="1">
    <location>
        <begin position="18"/>
        <end position="29"/>
    </location>
</feature>
<evidence type="ECO:0000313" key="3">
    <source>
        <dbReference type="EMBL" id="ACV09659.1"/>
    </source>
</evidence>
<dbReference type="RefSeq" id="WP_015772287.1">
    <property type="nucleotide sequence ID" value="NC_013174.1"/>
</dbReference>
<feature type="compositionally biased region" description="Polar residues" evidence="1">
    <location>
        <begin position="54"/>
        <end position="70"/>
    </location>
</feature>
<dbReference type="AlphaFoldDB" id="C7R0J5"/>
<feature type="compositionally biased region" description="Low complexity" evidence="1">
    <location>
        <begin position="283"/>
        <end position="306"/>
    </location>
</feature>
<feature type="region of interest" description="Disordered" evidence="1">
    <location>
        <begin position="1"/>
        <end position="254"/>
    </location>
</feature>
<keyword evidence="4" id="KW-1185">Reference proteome</keyword>
<feature type="region of interest" description="Disordered" evidence="1">
    <location>
        <begin position="268"/>
        <end position="320"/>
    </location>
</feature>
<feature type="domain" description="Flagellar hook-length control protein-like C-terminal" evidence="2">
    <location>
        <begin position="337"/>
        <end position="412"/>
    </location>
</feature>
<dbReference type="Pfam" id="PF02120">
    <property type="entry name" value="Flg_hook"/>
    <property type="match status" value="1"/>
</dbReference>
<reference evidence="3 4" key="1">
    <citation type="journal article" date="2009" name="Stand. Genomic Sci.">
        <title>Complete genome sequence of Jonesia denitrificans type strain (Prevot 55134).</title>
        <authorList>
            <person name="Pukall R."/>
            <person name="Gehrich-Schroter G."/>
            <person name="Lapidus A."/>
            <person name="Nolan M."/>
            <person name="Glavina Del Rio T."/>
            <person name="Lucas S."/>
            <person name="Chen F."/>
            <person name="Tice H."/>
            <person name="Pitluck S."/>
            <person name="Cheng J.F."/>
            <person name="Copeland A."/>
            <person name="Saunders E."/>
            <person name="Brettin T."/>
            <person name="Detter J.C."/>
            <person name="Bruce D."/>
            <person name="Goodwin L."/>
            <person name="Pati A."/>
            <person name="Ivanova N."/>
            <person name="Mavromatis K."/>
            <person name="Ovchinnikova G."/>
            <person name="Chen A."/>
            <person name="Palaniappan K."/>
            <person name="Land M."/>
            <person name="Hauser L."/>
            <person name="Chang Y.J."/>
            <person name="Jeffries C.D."/>
            <person name="Chain P."/>
            <person name="Goker M."/>
            <person name="Bristow J."/>
            <person name="Eisen J.A."/>
            <person name="Markowitz V."/>
            <person name="Hugenholtz P."/>
            <person name="Kyrpides N.C."/>
            <person name="Klenk H.P."/>
            <person name="Han C."/>
        </authorList>
    </citation>
    <scope>NUCLEOTIDE SEQUENCE [LARGE SCALE GENOMIC DNA]</scope>
    <source>
        <strain evidence="4">ATCC 14870 / DSM 20603 / BCRC 15368 / CIP 55.134 / JCM 11481 / NBRC 15587 / NCTC 10816 / Prevot 55134</strain>
    </source>
</reference>
<dbReference type="InterPro" id="IPR021136">
    <property type="entry name" value="Flagellar_hook_control-like_C"/>
</dbReference>
<dbReference type="Proteomes" id="UP000000628">
    <property type="component" value="Chromosome"/>
</dbReference>
<gene>
    <name evidence="3" type="ordered locus">Jden_2021</name>
</gene>
<dbReference type="STRING" id="471856.Jden_2021"/>
<dbReference type="eggNOG" id="COG3144">
    <property type="taxonomic scope" value="Bacteria"/>
</dbReference>
<evidence type="ECO:0000259" key="2">
    <source>
        <dbReference type="Pfam" id="PF02120"/>
    </source>
</evidence>
<dbReference type="Gene3D" id="3.30.750.140">
    <property type="match status" value="1"/>
</dbReference>
<feature type="compositionally biased region" description="Low complexity" evidence="1">
    <location>
        <begin position="447"/>
        <end position="459"/>
    </location>
</feature>
<sequence>MSVTVLASAPPAPQRAPGSGGGQASGSTGGFDEALSAATEANRPARPSDEARPSGTNRAEQAGDTSTTTPARDHGQPVDQVPGDATDIPQEVDGMQRPADVTPPIPVDPTPEASDTIEGEKPTGAPGDQWAESSMVPGTIDTAEHAPMPGTSGAPNENAHAPGVGGKETQPVTTLTAQAVTTAASPTAAPSASANPDQTAQAITATAVTAAPATPNAPAGTPTGEGRPEVTTTKAGAPQSGHGTQAPNPAEALASPPQSLRIVRDGQTAGANTVGIPGTDAVTTTTPRNDATPTALPATPQVTTPTAPAPSLPAAAPTSDVGQQLVDQLRGPLIHLKQAAPGEHSFSVRVTPENLGPVSIRAIVSGDTVRIEITCVNDTARDAIRPLMNDLKRDLQGAGLSTDLNLGHGRQSGHSDTGHTPTGPWRGTTTPRGPGVATPDPLPAPTPDTTATTGVDVIA</sequence>
<protein>
    <recommendedName>
        <fullName evidence="2">Flagellar hook-length control protein-like C-terminal domain-containing protein</fullName>
    </recommendedName>
</protein>
<evidence type="ECO:0000313" key="4">
    <source>
        <dbReference type="Proteomes" id="UP000000628"/>
    </source>
</evidence>
<evidence type="ECO:0000256" key="1">
    <source>
        <dbReference type="SAM" id="MobiDB-lite"/>
    </source>
</evidence>
<feature type="region of interest" description="Disordered" evidence="1">
    <location>
        <begin position="402"/>
        <end position="459"/>
    </location>
</feature>